<dbReference type="SUPFAM" id="SSF56300">
    <property type="entry name" value="Metallo-dependent phosphatases"/>
    <property type="match status" value="1"/>
</dbReference>
<evidence type="ECO:0000313" key="6">
    <source>
        <dbReference type="EMBL" id="MTW21148.1"/>
    </source>
</evidence>
<reference evidence="6 7" key="1">
    <citation type="submission" date="2019-11" db="EMBL/GenBank/DDBJ databases">
        <title>Whole-genome sequence of the anaerobic purple sulfur bacterium Allochromatium palmeri DSM 15591.</title>
        <authorList>
            <person name="Kyndt J.A."/>
            <person name="Meyer T.E."/>
        </authorList>
    </citation>
    <scope>NUCLEOTIDE SEQUENCE [LARGE SCALE GENOMIC DNA]</scope>
    <source>
        <strain evidence="6 7">DSM 15591</strain>
    </source>
</reference>
<comment type="similarity">
    <text evidence="4">Belongs to the cyclic nucleotide phosphodiesterase class-III family.</text>
</comment>
<dbReference type="CDD" id="cd07402">
    <property type="entry name" value="MPP_GpdQ"/>
    <property type="match status" value="1"/>
</dbReference>
<gene>
    <name evidence="6" type="ORF">GJ668_08560</name>
</gene>
<dbReference type="InterPro" id="IPR050884">
    <property type="entry name" value="CNP_phosphodiesterase-III"/>
</dbReference>
<evidence type="ECO:0000256" key="1">
    <source>
        <dbReference type="ARBA" id="ARBA00022723"/>
    </source>
</evidence>
<dbReference type="Proteomes" id="UP000434044">
    <property type="component" value="Unassembled WGS sequence"/>
</dbReference>
<evidence type="ECO:0000313" key="7">
    <source>
        <dbReference type="Proteomes" id="UP000434044"/>
    </source>
</evidence>
<keyword evidence="3" id="KW-0408">Iron</keyword>
<comment type="caution">
    <text evidence="6">The sequence shown here is derived from an EMBL/GenBank/DDBJ whole genome shotgun (WGS) entry which is preliminary data.</text>
</comment>
<keyword evidence="1" id="KW-0479">Metal-binding</keyword>
<accession>A0A6N8ECV2</accession>
<feature type="domain" description="Calcineurin-like phosphoesterase" evidence="5">
    <location>
        <begin position="3"/>
        <end position="192"/>
    </location>
</feature>
<dbReference type="InterPro" id="IPR029052">
    <property type="entry name" value="Metallo-depent_PP-like"/>
</dbReference>
<dbReference type="PANTHER" id="PTHR42988">
    <property type="entry name" value="PHOSPHOHYDROLASE"/>
    <property type="match status" value="1"/>
</dbReference>
<dbReference type="EMBL" id="WNKT01000014">
    <property type="protein sequence ID" value="MTW21148.1"/>
    <property type="molecule type" value="Genomic_DNA"/>
</dbReference>
<dbReference type="InterPro" id="IPR026575">
    <property type="entry name" value="GpdQ/CpdA-like"/>
</dbReference>
<dbReference type="GO" id="GO:0004112">
    <property type="term" value="F:cyclic-nucleotide phosphodiesterase activity"/>
    <property type="evidence" value="ECO:0007669"/>
    <property type="project" value="InterPro"/>
</dbReference>
<name>A0A6N8ECV2_9GAMM</name>
<dbReference type="PANTHER" id="PTHR42988:SF2">
    <property type="entry name" value="CYCLIC NUCLEOTIDE PHOSPHODIESTERASE CBUA0032-RELATED"/>
    <property type="match status" value="1"/>
</dbReference>
<evidence type="ECO:0000256" key="4">
    <source>
        <dbReference type="ARBA" id="ARBA00025742"/>
    </source>
</evidence>
<proteinExistence type="inferred from homology"/>
<protein>
    <submittedName>
        <fullName evidence="6">Phosphoesterase</fullName>
    </submittedName>
</protein>
<keyword evidence="2" id="KW-0378">Hydrolase</keyword>
<dbReference type="Pfam" id="PF00149">
    <property type="entry name" value="Metallophos"/>
    <property type="match status" value="1"/>
</dbReference>
<dbReference type="OrthoDB" id="9784378at2"/>
<evidence type="ECO:0000256" key="2">
    <source>
        <dbReference type="ARBA" id="ARBA00022801"/>
    </source>
</evidence>
<dbReference type="AlphaFoldDB" id="A0A6N8ECV2"/>
<keyword evidence="7" id="KW-1185">Reference proteome</keyword>
<evidence type="ECO:0000259" key="5">
    <source>
        <dbReference type="Pfam" id="PF00149"/>
    </source>
</evidence>
<organism evidence="6 7">
    <name type="scientific">Allochromatium palmeri</name>
    <dbReference type="NCBI Taxonomy" id="231048"/>
    <lineage>
        <taxon>Bacteria</taxon>
        <taxon>Pseudomonadati</taxon>
        <taxon>Pseudomonadota</taxon>
        <taxon>Gammaproteobacteria</taxon>
        <taxon>Chromatiales</taxon>
        <taxon>Chromatiaceae</taxon>
        <taxon>Allochromatium</taxon>
    </lineage>
</organism>
<dbReference type="Gene3D" id="3.60.21.10">
    <property type="match status" value="1"/>
</dbReference>
<evidence type="ECO:0000256" key="3">
    <source>
        <dbReference type="ARBA" id="ARBA00023004"/>
    </source>
</evidence>
<sequence>MPLRLLQLTDLHLFGDPGGRLLGITTRLSFESVLALALSAPSSPDALILTGDLVQDETPTGYRYLRERLKRTGVPHYCIGGNHDVQSLMREHLGPAALGSVALRRLDRWNLIFLDSIVPGSDGGRLTADQLDQLADLLANDKAPSLICLHHHPAAIGSDWIDRIGVANGAELLALCERHTQVKAILFGHVHQEASARHGNILMLGAPSTCFQFKPGSADFALDDNPPGYRELMLYPDGRLTTRVVRLDQYAEMPLHQAGGY</sequence>
<dbReference type="GO" id="GO:0046872">
    <property type="term" value="F:metal ion binding"/>
    <property type="evidence" value="ECO:0007669"/>
    <property type="project" value="UniProtKB-KW"/>
</dbReference>
<dbReference type="InterPro" id="IPR004843">
    <property type="entry name" value="Calcineurin-like_PHP"/>
</dbReference>